<evidence type="ECO:0000313" key="2">
    <source>
        <dbReference type="EMBL" id="CAL1412684.1"/>
    </source>
</evidence>
<protein>
    <submittedName>
        <fullName evidence="2">Uncharacterized protein</fullName>
    </submittedName>
</protein>
<feature type="region of interest" description="Disordered" evidence="1">
    <location>
        <begin position="22"/>
        <end position="58"/>
    </location>
</feature>
<gene>
    <name evidence="2" type="ORF">LTRI10_LOCUS51960</name>
</gene>
<sequence>MLVFLSTSITAPAVVFHPPPANSEEAYDVDSSGPPTLQSQDLAAAAKSPSGGAATAEEMCSGEVEEMCLPLLL</sequence>
<dbReference type="AlphaFoldDB" id="A0AAV2GPT9"/>
<reference evidence="2 3" key="1">
    <citation type="submission" date="2024-04" db="EMBL/GenBank/DDBJ databases">
        <authorList>
            <person name="Fracassetti M."/>
        </authorList>
    </citation>
    <scope>NUCLEOTIDE SEQUENCE [LARGE SCALE GENOMIC DNA]</scope>
</reference>
<feature type="compositionally biased region" description="Low complexity" evidence="1">
    <location>
        <begin position="43"/>
        <end position="56"/>
    </location>
</feature>
<name>A0AAV2GPT9_9ROSI</name>
<proteinExistence type="predicted"/>
<dbReference type="EMBL" id="OZ034822">
    <property type="protein sequence ID" value="CAL1412684.1"/>
    <property type="molecule type" value="Genomic_DNA"/>
</dbReference>
<accession>A0AAV2GPT9</accession>
<evidence type="ECO:0000256" key="1">
    <source>
        <dbReference type="SAM" id="MobiDB-lite"/>
    </source>
</evidence>
<organism evidence="2 3">
    <name type="scientific">Linum trigynum</name>
    <dbReference type="NCBI Taxonomy" id="586398"/>
    <lineage>
        <taxon>Eukaryota</taxon>
        <taxon>Viridiplantae</taxon>
        <taxon>Streptophyta</taxon>
        <taxon>Embryophyta</taxon>
        <taxon>Tracheophyta</taxon>
        <taxon>Spermatophyta</taxon>
        <taxon>Magnoliopsida</taxon>
        <taxon>eudicotyledons</taxon>
        <taxon>Gunneridae</taxon>
        <taxon>Pentapetalae</taxon>
        <taxon>rosids</taxon>
        <taxon>fabids</taxon>
        <taxon>Malpighiales</taxon>
        <taxon>Linaceae</taxon>
        <taxon>Linum</taxon>
    </lineage>
</organism>
<keyword evidence="3" id="KW-1185">Reference proteome</keyword>
<dbReference type="Proteomes" id="UP001497516">
    <property type="component" value="Chromosome 9"/>
</dbReference>
<evidence type="ECO:0000313" key="3">
    <source>
        <dbReference type="Proteomes" id="UP001497516"/>
    </source>
</evidence>